<evidence type="ECO:0000256" key="5">
    <source>
        <dbReference type="SAM" id="MobiDB-lite"/>
    </source>
</evidence>
<comment type="function">
    <text evidence="4">Multifunctional protein that is involved in the regulation of many processes.</text>
</comment>
<feature type="compositionally biased region" description="Acidic residues" evidence="5">
    <location>
        <begin position="249"/>
        <end position="272"/>
    </location>
</feature>
<keyword evidence="4" id="KW-0539">Nucleus</keyword>
<proteinExistence type="inferred from homology"/>
<evidence type="ECO:0000256" key="4">
    <source>
        <dbReference type="RuleBase" id="RU369103"/>
    </source>
</evidence>
<dbReference type="Pfam" id="PF14580">
    <property type="entry name" value="LRR_9"/>
    <property type="match status" value="1"/>
</dbReference>
<dbReference type="InterPro" id="IPR001611">
    <property type="entry name" value="Leu-rich_rpt"/>
</dbReference>
<feature type="region of interest" description="Disordered" evidence="5">
    <location>
        <begin position="150"/>
        <end position="272"/>
    </location>
</feature>
<dbReference type="PROSITE" id="PS51450">
    <property type="entry name" value="LRR"/>
    <property type="match status" value="1"/>
</dbReference>
<evidence type="ECO:0000256" key="3">
    <source>
        <dbReference type="ARBA" id="ARBA00025777"/>
    </source>
</evidence>
<dbReference type="AlphaFoldDB" id="A0A9D3PCD8"/>
<dbReference type="GO" id="GO:0042981">
    <property type="term" value="P:regulation of apoptotic process"/>
    <property type="evidence" value="ECO:0007669"/>
    <property type="project" value="TreeGrafter"/>
</dbReference>
<dbReference type="InterPro" id="IPR045081">
    <property type="entry name" value="AN32"/>
</dbReference>
<accession>A0A9D3PCD8</accession>
<reference evidence="6" key="1">
    <citation type="submission" date="2021-01" db="EMBL/GenBank/DDBJ databases">
        <authorList>
            <person name="Zahm M."/>
            <person name="Roques C."/>
            <person name="Cabau C."/>
            <person name="Klopp C."/>
            <person name="Donnadieu C."/>
            <person name="Jouanno E."/>
            <person name="Lampietro C."/>
            <person name="Louis A."/>
            <person name="Herpin A."/>
            <person name="Echchiki A."/>
            <person name="Berthelot C."/>
            <person name="Parey E."/>
            <person name="Roest-Crollius H."/>
            <person name="Braasch I."/>
            <person name="Postlethwait J."/>
            <person name="Bobe J."/>
            <person name="Montfort J."/>
            <person name="Bouchez O."/>
            <person name="Begum T."/>
            <person name="Mejri S."/>
            <person name="Adams A."/>
            <person name="Chen W.-J."/>
            <person name="Guiguen Y."/>
        </authorList>
    </citation>
    <scope>NUCLEOTIDE SEQUENCE</scope>
    <source>
        <strain evidence="6">YG-15Mar2019-1</strain>
        <tissue evidence="6">Brain</tissue>
    </source>
</reference>
<dbReference type="FunFam" id="3.80.10.10:FF:000003">
    <property type="entry name" value="Acidic leucine-rich nuclear phosphoprotein 32 family member A"/>
    <property type="match status" value="1"/>
</dbReference>
<organism evidence="6 7">
    <name type="scientific">Megalops atlanticus</name>
    <name type="common">Tarpon</name>
    <name type="synonym">Clupea gigantea</name>
    <dbReference type="NCBI Taxonomy" id="7932"/>
    <lineage>
        <taxon>Eukaryota</taxon>
        <taxon>Metazoa</taxon>
        <taxon>Chordata</taxon>
        <taxon>Craniata</taxon>
        <taxon>Vertebrata</taxon>
        <taxon>Euteleostomi</taxon>
        <taxon>Actinopterygii</taxon>
        <taxon>Neopterygii</taxon>
        <taxon>Teleostei</taxon>
        <taxon>Elopiformes</taxon>
        <taxon>Megalopidae</taxon>
        <taxon>Megalops</taxon>
    </lineage>
</organism>
<dbReference type="PANTHER" id="PTHR11375">
    <property type="entry name" value="ACIDIC LEUCINE-RICH NUCLEAR PHOSPHOPROTEIN 32"/>
    <property type="match status" value="1"/>
</dbReference>
<dbReference type="Gene3D" id="3.80.10.10">
    <property type="entry name" value="Ribonuclease Inhibitor"/>
    <property type="match status" value="1"/>
</dbReference>
<comment type="caution">
    <text evidence="6">The sequence shown here is derived from an EMBL/GenBank/DDBJ whole genome shotgun (WGS) entry which is preliminary data.</text>
</comment>
<evidence type="ECO:0000256" key="2">
    <source>
        <dbReference type="ARBA" id="ARBA00022737"/>
    </source>
</evidence>
<keyword evidence="1 4" id="KW-0433">Leucine-rich repeat</keyword>
<dbReference type="Proteomes" id="UP001046870">
    <property type="component" value="Chromosome 22"/>
</dbReference>
<name>A0A9D3PCD8_MEGAT</name>
<dbReference type="GO" id="GO:0042393">
    <property type="term" value="F:histone binding"/>
    <property type="evidence" value="ECO:0007669"/>
    <property type="project" value="TreeGrafter"/>
</dbReference>
<evidence type="ECO:0000256" key="1">
    <source>
        <dbReference type="ARBA" id="ARBA00022614"/>
    </source>
</evidence>
<comment type="subcellular location">
    <subcellularLocation>
        <location evidence="4">Nucleus</location>
    </subcellularLocation>
</comment>
<dbReference type="InterPro" id="IPR032675">
    <property type="entry name" value="LRR_dom_sf"/>
</dbReference>
<dbReference type="GO" id="GO:0005634">
    <property type="term" value="C:nucleus"/>
    <property type="evidence" value="ECO:0007669"/>
    <property type="project" value="UniProtKB-SubCell"/>
</dbReference>
<dbReference type="SUPFAM" id="SSF52058">
    <property type="entry name" value="L domain-like"/>
    <property type="match status" value="1"/>
</dbReference>
<protein>
    <recommendedName>
        <fullName evidence="4">Acidic leucine-rich nuclear phosphoprotein 32 family member</fullName>
    </recommendedName>
</protein>
<gene>
    <name evidence="6" type="ORF">MATL_G00241310</name>
</gene>
<feature type="compositionally biased region" description="Acidic residues" evidence="5">
    <location>
        <begin position="150"/>
        <end position="237"/>
    </location>
</feature>
<evidence type="ECO:0000313" key="7">
    <source>
        <dbReference type="Proteomes" id="UP001046870"/>
    </source>
</evidence>
<dbReference type="EMBL" id="JAFDVH010000022">
    <property type="protein sequence ID" value="KAG7456944.1"/>
    <property type="molecule type" value="Genomic_DNA"/>
</dbReference>
<feature type="compositionally biased region" description="Basic and acidic residues" evidence="5">
    <location>
        <begin position="238"/>
        <end position="248"/>
    </location>
</feature>
<comment type="similarity">
    <text evidence="3 4">Belongs to the ANP32 family.</text>
</comment>
<dbReference type="PANTHER" id="PTHR11375:SF22">
    <property type="entry name" value="ACIDIC LEUCINE-RICH NUCLEAR PHOSPHOPROTEIN 32 FAMILY MEMBER B"/>
    <property type="match status" value="1"/>
</dbReference>
<dbReference type="OrthoDB" id="2160613at2759"/>
<keyword evidence="2" id="KW-0677">Repeat</keyword>
<evidence type="ECO:0000313" key="6">
    <source>
        <dbReference type="EMBL" id="KAG7456944.1"/>
    </source>
</evidence>
<sequence>MEMEKRINLELRNRKPAEVKELVLDNCRSDDGKIIGLTAEFQNLEFLSMINVNLVSLDNLPKLPKLRKLELSDNRISGGLEALAERTPSVTHLNLSGNKIKDLSTLEPLKKLSMLSSLDLFNCEVTLLLDYRESVLELLPQITYLDGFDADDQEALDSDPDGLEEEDEDELSEDEDEEDGDLDEEEVDVGEVNGDEDDDEEDDDSDDDDVVEAEDDDEDEEDDEEGGSDEEDEEEEETSRGEKRKREVGEDEEEEDDDDDDDGGDDDDDEEE</sequence>
<keyword evidence="7" id="KW-1185">Reference proteome</keyword>